<gene>
    <name evidence="1" type="ORF">JQX14_18215</name>
</gene>
<comment type="caution">
    <text evidence="1">The sequence shown here is derived from an EMBL/GenBank/DDBJ whole genome shotgun (WGS) entry which is preliminary data.</text>
</comment>
<dbReference type="Proteomes" id="UP000809337">
    <property type="component" value="Unassembled WGS sequence"/>
</dbReference>
<protein>
    <submittedName>
        <fullName evidence="1">Uncharacterized protein</fullName>
    </submittedName>
</protein>
<proteinExistence type="predicted"/>
<accession>A0A9Q2NT52</accession>
<dbReference type="AlphaFoldDB" id="A0A9Q2NT52"/>
<dbReference type="RefSeq" id="WP_224552598.1">
    <property type="nucleotide sequence ID" value="NZ_CP086764.1"/>
</dbReference>
<reference evidence="1" key="1">
    <citation type="submission" date="2021-01" db="EMBL/GenBank/DDBJ databases">
        <title>Diatom-associated Roseobacters Show Island Model of Population Structure.</title>
        <authorList>
            <person name="Qu L."/>
            <person name="Feng X."/>
            <person name="Chen Y."/>
            <person name="Li L."/>
            <person name="Wang X."/>
            <person name="Hu Z."/>
            <person name="Wang H."/>
            <person name="Luo H."/>
        </authorList>
    </citation>
    <scope>NUCLEOTIDE SEQUENCE</scope>
    <source>
        <strain evidence="1">SM26-45</strain>
    </source>
</reference>
<organism evidence="1 2">
    <name type="scientific">Pseudosulfitobacter pseudonitzschiae</name>
    <dbReference type="NCBI Taxonomy" id="1402135"/>
    <lineage>
        <taxon>Bacteria</taxon>
        <taxon>Pseudomonadati</taxon>
        <taxon>Pseudomonadota</taxon>
        <taxon>Alphaproteobacteria</taxon>
        <taxon>Rhodobacterales</taxon>
        <taxon>Roseobacteraceae</taxon>
        <taxon>Pseudosulfitobacter</taxon>
    </lineage>
</organism>
<sequence>MNRTPAKQTGGKWAQNAFPPEAAMNFDEFSPEQVRELKAEIENELGEETWEVVDGLKFPYEKFA</sequence>
<evidence type="ECO:0000313" key="2">
    <source>
        <dbReference type="Proteomes" id="UP000809337"/>
    </source>
</evidence>
<dbReference type="EMBL" id="JAFBWN010000016">
    <property type="protein sequence ID" value="MBM2356491.1"/>
    <property type="molecule type" value="Genomic_DNA"/>
</dbReference>
<evidence type="ECO:0000313" key="1">
    <source>
        <dbReference type="EMBL" id="MBM2356491.1"/>
    </source>
</evidence>
<name>A0A9Q2NT52_9RHOB</name>